<dbReference type="PANTHER" id="PTHR45913">
    <property type="entry name" value="EPM2A-INTERACTING PROTEIN 1"/>
    <property type="match status" value="1"/>
</dbReference>
<protein>
    <submittedName>
        <fullName evidence="2">Uncharacterized protein</fullName>
    </submittedName>
</protein>
<dbReference type="InterPro" id="IPR012337">
    <property type="entry name" value="RNaseH-like_sf"/>
</dbReference>
<dbReference type="SUPFAM" id="SSF53098">
    <property type="entry name" value="Ribonuclease H-like"/>
    <property type="match status" value="1"/>
</dbReference>
<accession>A0ABY6KGA9</accession>
<feature type="signal peptide" evidence="1">
    <location>
        <begin position="1"/>
        <end position="26"/>
    </location>
</feature>
<organism evidence="2 3">
    <name type="scientific">Cordylochernes scorpioides</name>
    <dbReference type="NCBI Taxonomy" id="51811"/>
    <lineage>
        <taxon>Eukaryota</taxon>
        <taxon>Metazoa</taxon>
        <taxon>Ecdysozoa</taxon>
        <taxon>Arthropoda</taxon>
        <taxon>Chelicerata</taxon>
        <taxon>Arachnida</taxon>
        <taxon>Pseudoscorpiones</taxon>
        <taxon>Cheliferoidea</taxon>
        <taxon>Chernetidae</taxon>
        <taxon>Cordylochernes</taxon>
    </lineage>
</organism>
<sequence length="1179" mass="136440">MFKQKFSVGFQELLFFDFCCFAAVQATLKAPCICPATTPLSDKDVFDFPFLKDVKTIEYIKNHGKICFLVRGPAKTKKFNLVTLLSGLYSTQSLSPSNYFDEPLLYNVNNLKGWVLNKQANHWCLYNVKTLMEANTPCIIVSTTSCYEGQVDSYMDQILKNGYTPIIAETTRKIEPPVNLPTISIKFFFLLIPSTRGTGYDNHAISLSRNTVVERVTDMARNLNDQIKEKSSCFEAFSIACDETCDTDFNIFEELLELVPMHGTTTGEDIFNCVYDLLQKYNLPQSKLTSVATDEAPSMTGKTNGFVALLRKKLSAISDGSNIHHTHCIIHQEVLCTKVIKMENVLTPIKKFINFIRSRGLNQRQFSLFLTELESEYSGLSYYTEVRWLSCSKVLKQFWDLKEEICQFLITKNQDITLFSDQVWLQDFSFIVDITKHLSDLNLKLQGKDQIITNMCDQVNAFKCKLVFWEKQLKNEDLMHFPTCNMYKSSLGETASYQKYAEKNLSLRNEFETRLENGISRRQKSTFSTSAFLRSSMKSKSRQSSSGHMHVYGKGVIGERAAQKWFEKFKNDDLDLEDMPRSGRPSEFDEEHLKALLKEDGRQKIPDTPKPRIKQDLHPQKAMICVFLGLRRKKPDRQGQIILLHDNARPHVAQVVKATLQELKWEVLQPSPYSPDLAPTDYHHFLSMSNHMRGATFDDEEDLKTCLNNFFDGRFLAERHQQTSRTLGAEWKDHYLLDLQNTGRRGSRRIQIIDMISPKLESFNKKKGREETELEPYVPWYYGWFLNPKDSHLITKLGMEAAAELAPHVWQDLELPSADADIASIYIPEPYIFAMCRYCFGSKSQVGTRYYCSHESLIMVKMERTLEQRYVIKFCFKLQKTMKKMFDLLTQASKDDCLPYWQVKKWHKSFKEPLFVPGVYQHRKWKIMSLVSMLMDAQNEQRFLERLVPLFDLPVRQAIILESLSEKIRCYHCCLLEFDAKFYSIACSKVLSILTMMGLCEEVTKHLGKVSRLKVQYFLIDKLHIWGMVELEQAQWEAMEHLQHLETDEADGVKELKHLDCVVKYPNVPTPSSSLTVKFISCKTTSQIKLTKMIIASTKKAKFPYKESIRSSDDVGMFPQGHSNELKFTGKRGKYYHLKRASSDEDLSSSFSPIFITARPYLFDQIESKFKLEWKWGNS</sequence>
<proteinExistence type="predicted"/>
<reference evidence="2 3" key="1">
    <citation type="submission" date="2022-01" db="EMBL/GenBank/DDBJ databases">
        <title>A chromosomal length assembly of Cordylochernes scorpioides.</title>
        <authorList>
            <person name="Zeh D."/>
            <person name="Zeh J."/>
        </authorList>
    </citation>
    <scope>NUCLEOTIDE SEQUENCE [LARGE SCALE GENOMIC DNA]</scope>
    <source>
        <strain evidence="2">IN4F17</strain>
        <tissue evidence="2">Whole Body</tissue>
    </source>
</reference>
<gene>
    <name evidence="2" type="ORF">LAZ67_4003005</name>
</gene>
<evidence type="ECO:0000256" key="1">
    <source>
        <dbReference type="SAM" id="SignalP"/>
    </source>
</evidence>
<evidence type="ECO:0000313" key="3">
    <source>
        <dbReference type="Proteomes" id="UP001235939"/>
    </source>
</evidence>
<dbReference type="InterPro" id="IPR036397">
    <property type="entry name" value="RNaseH_sf"/>
</dbReference>
<dbReference type="Proteomes" id="UP001235939">
    <property type="component" value="Chromosome 04"/>
</dbReference>
<name>A0ABY6KGA9_9ARAC</name>
<keyword evidence="3" id="KW-1185">Reference proteome</keyword>
<dbReference type="Gene3D" id="1.10.10.1450">
    <property type="match status" value="1"/>
</dbReference>
<dbReference type="EMBL" id="CP092866">
    <property type="protein sequence ID" value="UYV66823.1"/>
    <property type="molecule type" value="Genomic_DNA"/>
</dbReference>
<evidence type="ECO:0000313" key="2">
    <source>
        <dbReference type="EMBL" id="UYV66823.1"/>
    </source>
</evidence>
<dbReference type="Gene3D" id="3.30.420.10">
    <property type="entry name" value="Ribonuclease H-like superfamily/Ribonuclease H"/>
    <property type="match status" value="1"/>
</dbReference>
<feature type="chain" id="PRO_5046015260" evidence="1">
    <location>
        <begin position="27"/>
        <end position="1179"/>
    </location>
</feature>
<dbReference type="PANTHER" id="PTHR45913:SF5">
    <property type="entry name" value="GENERAL TRANSCRIPTION FACTOR II-I REPEAT DOMAIN-CONTAINING PROTEIN 2A-LIKE PROTEIN"/>
    <property type="match status" value="1"/>
</dbReference>
<keyword evidence="1" id="KW-0732">Signal</keyword>